<organism evidence="2 3">
    <name type="scientific">Cedecea neteri</name>
    <dbReference type="NCBI Taxonomy" id="158822"/>
    <lineage>
        <taxon>Bacteria</taxon>
        <taxon>Pseudomonadati</taxon>
        <taxon>Pseudomonadota</taxon>
        <taxon>Gammaproteobacteria</taxon>
        <taxon>Enterobacterales</taxon>
        <taxon>Enterobacteriaceae</taxon>
        <taxon>Cedecea</taxon>
    </lineage>
</organism>
<protein>
    <submittedName>
        <fullName evidence="2">Uncharacterized protein</fullName>
    </submittedName>
</protein>
<sequence length="64" mass="6684">MSQPLLKVTDLAKSFSGVWALSSAQLSVGQGEIHAPAGRERRGKIHAAEGAGRSTAANARRDLV</sequence>
<reference evidence="2 3" key="1">
    <citation type="submission" date="2018-06" db="EMBL/GenBank/DDBJ databases">
        <authorList>
            <consortium name="Pathogen Informatics"/>
            <person name="Doyle S."/>
        </authorList>
    </citation>
    <scope>NUCLEOTIDE SEQUENCE [LARGE SCALE GENOMIC DNA]</scope>
    <source>
        <strain evidence="2 3">NCTC12120</strain>
    </source>
</reference>
<gene>
    <name evidence="2" type="ORF">NCTC12120_03388</name>
</gene>
<evidence type="ECO:0000313" key="2">
    <source>
        <dbReference type="EMBL" id="SQA99469.1"/>
    </source>
</evidence>
<dbReference type="Proteomes" id="UP000251197">
    <property type="component" value="Unassembled WGS sequence"/>
</dbReference>
<feature type="region of interest" description="Disordered" evidence="1">
    <location>
        <begin position="32"/>
        <end position="64"/>
    </location>
</feature>
<dbReference type="EMBL" id="UAVU01000003">
    <property type="protein sequence ID" value="SQA99469.1"/>
    <property type="molecule type" value="Genomic_DNA"/>
</dbReference>
<evidence type="ECO:0000256" key="1">
    <source>
        <dbReference type="SAM" id="MobiDB-lite"/>
    </source>
</evidence>
<name>A0A2X2VD06_9ENTR</name>
<accession>A0A2X2VD06</accession>
<evidence type="ECO:0000313" key="3">
    <source>
        <dbReference type="Proteomes" id="UP000251197"/>
    </source>
</evidence>
<dbReference type="AlphaFoldDB" id="A0A2X2VD06"/>
<proteinExistence type="predicted"/>